<protein>
    <submittedName>
        <fullName evidence="1">Uncharacterized protein</fullName>
    </submittedName>
</protein>
<evidence type="ECO:0000313" key="2">
    <source>
        <dbReference type="Proteomes" id="UP001208570"/>
    </source>
</evidence>
<gene>
    <name evidence="1" type="ORF">LSH36_621g01009</name>
</gene>
<evidence type="ECO:0000313" key="1">
    <source>
        <dbReference type="EMBL" id="KAK2146273.1"/>
    </source>
</evidence>
<name>A0AAD9MW36_9ANNE</name>
<sequence>MDRRKKVWMNREALAMHTKKHKAWIQHKSTKSDADHLRVSQVKNQLFKLTRQLCKEFEKLMAQNVKSNPKYLLPRYCNSKLKNKHRIDDIKASDSRKTQCDLVKADILDTYISSVFTHKNMEDMPYGSICNQQPGLDTSFPD</sequence>
<dbReference type="Proteomes" id="UP001208570">
    <property type="component" value="Unassembled WGS sequence"/>
</dbReference>
<dbReference type="AlphaFoldDB" id="A0AAD9MW36"/>
<organism evidence="1 2">
    <name type="scientific">Paralvinella palmiformis</name>
    <dbReference type="NCBI Taxonomy" id="53620"/>
    <lineage>
        <taxon>Eukaryota</taxon>
        <taxon>Metazoa</taxon>
        <taxon>Spiralia</taxon>
        <taxon>Lophotrochozoa</taxon>
        <taxon>Annelida</taxon>
        <taxon>Polychaeta</taxon>
        <taxon>Sedentaria</taxon>
        <taxon>Canalipalpata</taxon>
        <taxon>Terebellida</taxon>
        <taxon>Terebelliformia</taxon>
        <taxon>Alvinellidae</taxon>
        <taxon>Paralvinella</taxon>
    </lineage>
</organism>
<keyword evidence="2" id="KW-1185">Reference proteome</keyword>
<proteinExistence type="predicted"/>
<comment type="caution">
    <text evidence="1">The sequence shown here is derived from an EMBL/GenBank/DDBJ whole genome shotgun (WGS) entry which is preliminary data.</text>
</comment>
<dbReference type="EMBL" id="JAODUP010000621">
    <property type="protein sequence ID" value="KAK2146273.1"/>
    <property type="molecule type" value="Genomic_DNA"/>
</dbReference>
<accession>A0AAD9MW36</accession>
<reference evidence="1" key="1">
    <citation type="journal article" date="2023" name="Mol. Biol. Evol.">
        <title>Third-Generation Sequencing Reveals the Adaptive Role of the Epigenome in Three Deep-Sea Polychaetes.</title>
        <authorList>
            <person name="Perez M."/>
            <person name="Aroh O."/>
            <person name="Sun Y."/>
            <person name="Lan Y."/>
            <person name="Juniper S.K."/>
            <person name="Young C.R."/>
            <person name="Angers B."/>
            <person name="Qian P.Y."/>
        </authorList>
    </citation>
    <scope>NUCLEOTIDE SEQUENCE</scope>
    <source>
        <strain evidence="1">P08H-3</strain>
    </source>
</reference>